<dbReference type="InterPro" id="IPR050445">
    <property type="entry name" value="Bact_polysacc_biosynth/exp"/>
</dbReference>
<keyword evidence="3" id="KW-0813">Transport</keyword>
<keyword evidence="5" id="KW-0997">Cell inner membrane</keyword>
<dbReference type="GO" id="GO:0009276">
    <property type="term" value="C:Gram-negative-bacterium-type cell wall"/>
    <property type="evidence" value="ECO:0007669"/>
    <property type="project" value="InterPro"/>
</dbReference>
<dbReference type="Proteomes" id="UP000325713">
    <property type="component" value="Chromosome"/>
</dbReference>
<dbReference type="NCBIfam" id="TIGR01010">
    <property type="entry name" value="BexC_CtrB_KpsE"/>
    <property type="match status" value="1"/>
</dbReference>
<organism evidence="15 16">
    <name type="scientific">Neisseria zalophi</name>
    <dbReference type="NCBI Taxonomy" id="640030"/>
    <lineage>
        <taxon>Bacteria</taxon>
        <taxon>Pseudomonadati</taxon>
        <taxon>Pseudomonadota</taxon>
        <taxon>Betaproteobacteria</taxon>
        <taxon>Neisseriales</taxon>
        <taxon>Neisseriaceae</taxon>
        <taxon>Neisseria</taxon>
    </lineage>
</organism>
<dbReference type="EMBL" id="CP031700">
    <property type="protein sequence ID" value="QEY25649.1"/>
    <property type="molecule type" value="Genomic_DNA"/>
</dbReference>
<keyword evidence="10" id="KW-0625">Polysaccharide transport</keyword>
<dbReference type="GO" id="GO:0005886">
    <property type="term" value="C:plasma membrane"/>
    <property type="evidence" value="ECO:0007669"/>
    <property type="project" value="UniProtKB-SubCell"/>
</dbReference>
<dbReference type="GO" id="GO:0005351">
    <property type="term" value="F:carbohydrate:proton symporter activity"/>
    <property type="evidence" value="ECO:0007669"/>
    <property type="project" value="InterPro"/>
</dbReference>
<proteinExistence type="inferred from homology"/>
<evidence type="ECO:0000256" key="1">
    <source>
        <dbReference type="ARBA" id="ARBA00004429"/>
    </source>
</evidence>
<name>A0A5J6PSN9_9NEIS</name>
<keyword evidence="9 14" id="KW-1133">Transmembrane helix</keyword>
<dbReference type="RefSeq" id="WP_151050163.1">
    <property type="nucleotide sequence ID" value="NZ_CP031700.1"/>
</dbReference>
<keyword evidence="8" id="KW-0972">Capsule biogenesis/degradation</keyword>
<accession>A0A5J6PSN9</accession>
<evidence type="ECO:0000256" key="4">
    <source>
        <dbReference type="ARBA" id="ARBA00022475"/>
    </source>
</evidence>
<evidence type="ECO:0000256" key="14">
    <source>
        <dbReference type="SAM" id="Phobius"/>
    </source>
</evidence>
<dbReference type="PANTHER" id="PTHR32309:SF13">
    <property type="entry name" value="FERRIC ENTEROBACTIN TRANSPORT PROTEIN FEPE"/>
    <property type="match status" value="1"/>
</dbReference>
<evidence type="ECO:0000256" key="8">
    <source>
        <dbReference type="ARBA" id="ARBA00022903"/>
    </source>
</evidence>
<dbReference type="GO" id="GO:0015774">
    <property type="term" value="P:polysaccharide transport"/>
    <property type="evidence" value="ECO:0007669"/>
    <property type="project" value="UniProtKB-KW"/>
</dbReference>
<feature type="compositionally biased region" description="Basic and acidic residues" evidence="13">
    <location>
        <begin position="1"/>
        <end position="24"/>
    </location>
</feature>
<keyword evidence="6" id="KW-0762">Sugar transport</keyword>
<sequence length="436" mass="48441">MSEQKLGTEKTQSEQAAKEQEAAKAKQAAEQAAKEQDAAKAKQAAEQAAKEQEAAKTKQATEQAAKVQKKRKPFIRRFSKLFWVTVIIPTVCSTVYFSAWAADRYVSESSFVVRSQSNQASVSGLGALLQSAGLSRAQDDTYTVREYMGSRTALSELGKSMPVRSYYETQGDIFSRFNGFGWRDGEEAFYQYYKDKVKISFDPISGISVLGVESFNAAESQAINSALLRAGEDLINKLNERARKDTLTQAEQNVSVAEERVKQAAEDMAVYRTQNGIFDLKAQSEAKMGLVSKLQDELIVIQTQLDQVRAIAPENPQISGLQARERSLKREIRQQMQMISGSSDKSITAQAASYQRVFLENELAEKQLAAAIVSLENAKAEAERKQLYLEVVSYPSKPDLALRPQRLYNIIATLVIGLMLYGIISLLTASVREHKN</sequence>
<evidence type="ECO:0000256" key="5">
    <source>
        <dbReference type="ARBA" id="ARBA00022519"/>
    </source>
</evidence>
<dbReference type="InterPro" id="IPR005705">
    <property type="entry name" value="BexC_CtrB_KpsE_VexD"/>
</dbReference>
<comment type="subcellular location">
    <subcellularLocation>
        <location evidence="1">Cell inner membrane</location>
        <topology evidence="1">Multi-pass membrane protein</topology>
    </subcellularLocation>
</comment>
<evidence type="ECO:0000256" key="10">
    <source>
        <dbReference type="ARBA" id="ARBA00023047"/>
    </source>
</evidence>
<dbReference type="AlphaFoldDB" id="A0A5J6PSN9"/>
<comment type="similarity">
    <text evidence="2">Belongs to the BexC/CtrB/KpsE family.</text>
</comment>
<keyword evidence="4" id="KW-1003">Cell membrane</keyword>
<evidence type="ECO:0000313" key="16">
    <source>
        <dbReference type="Proteomes" id="UP000325713"/>
    </source>
</evidence>
<evidence type="ECO:0000256" key="12">
    <source>
        <dbReference type="SAM" id="Coils"/>
    </source>
</evidence>
<feature type="region of interest" description="Disordered" evidence="13">
    <location>
        <begin position="1"/>
        <end position="57"/>
    </location>
</feature>
<feature type="transmembrane region" description="Helical" evidence="14">
    <location>
        <begin position="81"/>
        <end position="102"/>
    </location>
</feature>
<keyword evidence="16" id="KW-1185">Reference proteome</keyword>
<keyword evidence="12" id="KW-0175">Coiled coil</keyword>
<evidence type="ECO:0000256" key="2">
    <source>
        <dbReference type="ARBA" id="ARBA00008436"/>
    </source>
</evidence>
<evidence type="ECO:0000256" key="11">
    <source>
        <dbReference type="ARBA" id="ARBA00023136"/>
    </source>
</evidence>
<evidence type="ECO:0000256" key="6">
    <source>
        <dbReference type="ARBA" id="ARBA00022597"/>
    </source>
</evidence>
<evidence type="ECO:0000256" key="7">
    <source>
        <dbReference type="ARBA" id="ARBA00022692"/>
    </source>
</evidence>
<evidence type="ECO:0000256" key="9">
    <source>
        <dbReference type="ARBA" id="ARBA00022989"/>
    </source>
</evidence>
<feature type="transmembrane region" description="Helical" evidence="14">
    <location>
        <begin position="407"/>
        <end position="429"/>
    </location>
</feature>
<evidence type="ECO:0000256" key="13">
    <source>
        <dbReference type="SAM" id="MobiDB-lite"/>
    </source>
</evidence>
<reference evidence="15 16" key="1">
    <citation type="submission" date="2018-08" db="EMBL/GenBank/DDBJ databases">
        <title>Neisseria zalophi ATCC BAA-2455 complete genome.</title>
        <authorList>
            <person name="Veseli I.A."/>
            <person name="Buttler R."/>
            <person name="Mascarenhas dos Santos A.C."/>
            <person name="Pombert J.-F."/>
        </authorList>
    </citation>
    <scope>NUCLEOTIDE SEQUENCE [LARGE SCALE GENOMIC DNA]</scope>
    <source>
        <strain evidence="15 16">ATCC BAA-2455</strain>
    </source>
</reference>
<dbReference type="PANTHER" id="PTHR32309">
    <property type="entry name" value="TYROSINE-PROTEIN KINASE"/>
    <property type="match status" value="1"/>
</dbReference>
<keyword evidence="11 14" id="KW-0472">Membrane</keyword>
<protein>
    <submittedName>
        <fullName evidence="15">Capsule biosynthesis protein</fullName>
    </submittedName>
</protein>
<dbReference type="KEGG" id="nzl:D0T92_03235"/>
<dbReference type="GO" id="GO:0004713">
    <property type="term" value="F:protein tyrosine kinase activity"/>
    <property type="evidence" value="ECO:0007669"/>
    <property type="project" value="TreeGrafter"/>
</dbReference>
<dbReference type="OrthoDB" id="5497849at2"/>
<evidence type="ECO:0000256" key="3">
    <source>
        <dbReference type="ARBA" id="ARBA00022448"/>
    </source>
</evidence>
<gene>
    <name evidence="15" type="ORF">D0T92_03235</name>
</gene>
<evidence type="ECO:0000313" key="15">
    <source>
        <dbReference type="EMBL" id="QEY25649.1"/>
    </source>
</evidence>
<feature type="coiled-coil region" evidence="12">
    <location>
        <begin position="247"/>
        <end position="274"/>
    </location>
</feature>
<keyword evidence="7 14" id="KW-0812">Transmembrane</keyword>